<dbReference type="EMBL" id="JAAAUY010002141">
    <property type="protein sequence ID" value="KAF9314817.1"/>
    <property type="molecule type" value="Genomic_DNA"/>
</dbReference>
<dbReference type="Proteomes" id="UP000696485">
    <property type="component" value="Unassembled WGS sequence"/>
</dbReference>
<comment type="caution">
    <text evidence="2">The sequence shown here is derived from an EMBL/GenBank/DDBJ whole genome shotgun (WGS) entry which is preliminary data.</text>
</comment>
<reference evidence="2" key="1">
    <citation type="journal article" date="2020" name="Fungal Divers.">
        <title>Resolving the Mortierellaceae phylogeny through synthesis of multi-gene phylogenetics and phylogenomics.</title>
        <authorList>
            <person name="Vandepol N."/>
            <person name="Liber J."/>
            <person name="Desiro A."/>
            <person name="Na H."/>
            <person name="Kennedy M."/>
            <person name="Barry K."/>
            <person name="Grigoriev I.V."/>
            <person name="Miller A.N."/>
            <person name="O'Donnell K."/>
            <person name="Stajich J.E."/>
            <person name="Bonito G."/>
        </authorList>
    </citation>
    <scope>NUCLEOTIDE SEQUENCE</scope>
    <source>
        <strain evidence="2">NVP1</strain>
    </source>
</reference>
<name>A0A9P5VFS4_9FUNG</name>
<accession>A0A9P5VFS4</accession>
<feature type="compositionally biased region" description="Basic and acidic residues" evidence="1">
    <location>
        <begin position="32"/>
        <end position="56"/>
    </location>
</feature>
<feature type="compositionally biased region" description="Acidic residues" evidence="1">
    <location>
        <begin position="172"/>
        <end position="184"/>
    </location>
</feature>
<sequence length="215" mass="24607">MKRLRLGRSSHSRHHHLRFLSETDCEESCVSTDKDYRSNGQGDRESAQHDESEDTVIKEDGYQDKAQTKAVVPYRCAQQQGQYPDKLELLDGIFGSLGWPQFPDVKDVQGNEMVLFRKPPVHEDYPTNEELEQEVHEDDDELHALEMHQSEFGYWEEASHPYSSLQIVDLSDDEDEGNLADDEGCYTRPSTASSIPDDDGPLAELQEKVMEMDLD</sequence>
<proteinExistence type="predicted"/>
<protein>
    <submittedName>
        <fullName evidence="2">Uncharacterized protein</fullName>
    </submittedName>
</protein>
<evidence type="ECO:0000313" key="3">
    <source>
        <dbReference type="Proteomes" id="UP000696485"/>
    </source>
</evidence>
<keyword evidence="3" id="KW-1185">Reference proteome</keyword>
<evidence type="ECO:0000256" key="1">
    <source>
        <dbReference type="SAM" id="MobiDB-lite"/>
    </source>
</evidence>
<organism evidence="2 3">
    <name type="scientific">Podila minutissima</name>
    <dbReference type="NCBI Taxonomy" id="64525"/>
    <lineage>
        <taxon>Eukaryota</taxon>
        <taxon>Fungi</taxon>
        <taxon>Fungi incertae sedis</taxon>
        <taxon>Mucoromycota</taxon>
        <taxon>Mortierellomycotina</taxon>
        <taxon>Mortierellomycetes</taxon>
        <taxon>Mortierellales</taxon>
        <taxon>Mortierellaceae</taxon>
        <taxon>Podila</taxon>
    </lineage>
</organism>
<evidence type="ECO:0000313" key="2">
    <source>
        <dbReference type="EMBL" id="KAF9314817.1"/>
    </source>
</evidence>
<feature type="region of interest" description="Disordered" evidence="1">
    <location>
        <begin position="172"/>
        <end position="202"/>
    </location>
</feature>
<gene>
    <name evidence="2" type="ORF">BG006_003881</name>
</gene>
<feature type="region of interest" description="Disordered" evidence="1">
    <location>
        <begin position="31"/>
        <end position="56"/>
    </location>
</feature>
<dbReference type="AlphaFoldDB" id="A0A9P5VFS4"/>